<dbReference type="PANTHER" id="PTHR24104">
    <property type="entry name" value="E3 UBIQUITIN-PROTEIN LIGASE NHLRC1-RELATED"/>
    <property type="match status" value="1"/>
</dbReference>
<feature type="domain" description="B box-type" evidence="5">
    <location>
        <begin position="104"/>
        <end position="138"/>
    </location>
</feature>
<evidence type="ECO:0000313" key="6">
    <source>
        <dbReference type="EMBL" id="KAK4473605.1"/>
    </source>
</evidence>
<evidence type="ECO:0000256" key="3">
    <source>
        <dbReference type="PROSITE-ProRule" id="PRU00504"/>
    </source>
</evidence>
<dbReference type="InterPro" id="IPR001258">
    <property type="entry name" value="NHL_repeat"/>
</dbReference>
<feature type="non-terminal residue" evidence="6">
    <location>
        <position position="1"/>
    </location>
</feature>
<protein>
    <recommendedName>
        <fullName evidence="5">B box-type domain-containing protein</fullName>
    </recommendedName>
</protein>
<dbReference type="GO" id="GO:0000209">
    <property type="term" value="P:protein polyubiquitination"/>
    <property type="evidence" value="ECO:0007669"/>
    <property type="project" value="TreeGrafter"/>
</dbReference>
<sequence>CIECGDNLCEPCAQAHKRTRITRLHTLLSYEDILVNGYLLRMREAPPTQCTDHGFSSGIISNKQKLSDNTVRTSSPTTATATNFTKGTAETGHQCNWPSPLACFYCKQCRKLLCAECSGHFSMSSGSKGHENHVVLPLETVIHDAKVEINEQTVRVKRNNLQFENYLQHLVEYGRQLIETKSNITNQIQNRVEQLKKEIDQIANKLINQLDEHIENELKLIDNCVWSLYPLIVRCEVACRYANALKDYGRPEEILYCFDQVNEQMRYLGQQKIEYLEVRIKPYFKIGGFNYEEDEMQTNNQQFNSSYLFGSIEYEKIVEEYLKNEMGSHLSNKQQNELKLELNNLCLNPDQVSVGVNTSPRELTALSSFNMNNRFDINDRLQLINSDDHFKTNDNFLTPRNIYMTDNAKYKPTIKGYDNLLMYQITNELEFDARVSTDLRDVWPTGLTVNQSNGDIYLVDRDNSRIKLFTHDGTFISSIGDTGEMVDRLISPFDITISSSRGIIFVSDYQRDEIRLFNFDGRSQGTLTKDKLKHPRGLCYGMGLLAVVESRRHHINLYDIRCDTNSSVRQIPDDRGSLGLTEEGDNSNKFIFNSRTALTEPYYIEFVEDAGGCVAVTDWAAPSVKLYSLTSGSFLSSIGGYGTTHDNILQPYGICYATWAKSFLIADHVNHRIQACQIKHMSISENDTNLQNDFNRSIIQTNGWNDTVVNGHKVAPVSLSSLKPIAEKGTHSIWHPMAITTDVQRKRIIVTEALGNVKILKSV</sequence>
<evidence type="ECO:0000256" key="1">
    <source>
        <dbReference type="ARBA" id="ARBA00022737"/>
    </source>
</evidence>
<dbReference type="CDD" id="cd19756">
    <property type="entry name" value="Bbox2"/>
    <property type="match status" value="1"/>
</dbReference>
<reference evidence="6" key="2">
    <citation type="journal article" date="2023" name="Infect Dis Poverty">
        <title>Chromosome-scale genome of the human blood fluke Schistosoma mekongi and its implications for public health.</title>
        <authorList>
            <person name="Zhou M."/>
            <person name="Xu L."/>
            <person name="Xu D."/>
            <person name="Chen W."/>
            <person name="Khan J."/>
            <person name="Hu Y."/>
            <person name="Huang H."/>
            <person name="Wei H."/>
            <person name="Zhang Y."/>
            <person name="Chusongsang P."/>
            <person name="Tanasarnprasert K."/>
            <person name="Hu X."/>
            <person name="Limpanont Y."/>
            <person name="Lv Z."/>
        </authorList>
    </citation>
    <scope>NUCLEOTIDE SEQUENCE</scope>
    <source>
        <strain evidence="6">LV_2022a</strain>
    </source>
</reference>
<dbReference type="InterPro" id="IPR050952">
    <property type="entry name" value="TRIM-NHL_E3_ligases"/>
</dbReference>
<dbReference type="Proteomes" id="UP001292079">
    <property type="component" value="Unassembled WGS sequence"/>
</dbReference>
<dbReference type="CDD" id="cd05819">
    <property type="entry name" value="NHL"/>
    <property type="match status" value="1"/>
</dbReference>
<dbReference type="Pfam" id="PF01436">
    <property type="entry name" value="NHL"/>
    <property type="match status" value="1"/>
</dbReference>
<dbReference type="AlphaFoldDB" id="A0AAE2D846"/>
<dbReference type="SUPFAM" id="SSF63825">
    <property type="entry name" value="YWTD domain"/>
    <property type="match status" value="1"/>
</dbReference>
<proteinExistence type="predicted"/>
<keyword evidence="1" id="KW-0677">Repeat</keyword>
<dbReference type="InterPro" id="IPR011042">
    <property type="entry name" value="6-blade_b-propeller_TolB-like"/>
</dbReference>
<feature type="coiled-coil region" evidence="4">
    <location>
        <begin position="178"/>
        <end position="216"/>
    </location>
</feature>
<dbReference type="EMBL" id="JALJAT010000002">
    <property type="protein sequence ID" value="KAK4473605.1"/>
    <property type="molecule type" value="Genomic_DNA"/>
</dbReference>
<comment type="caution">
    <text evidence="6">The sequence shown here is derived from an EMBL/GenBank/DDBJ whole genome shotgun (WGS) entry which is preliminary data.</text>
</comment>
<reference evidence="6" key="1">
    <citation type="submission" date="2022-04" db="EMBL/GenBank/DDBJ databases">
        <authorList>
            <person name="Xu L."/>
            <person name="Lv Z."/>
        </authorList>
    </citation>
    <scope>NUCLEOTIDE SEQUENCE</scope>
    <source>
        <strain evidence="6">LV_2022a</strain>
    </source>
</reference>
<evidence type="ECO:0000259" key="5">
    <source>
        <dbReference type="PROSITE" id="PS50119"/>
    </source>
</evidence>
<name>A0AAE2D846_SCHME</name>
<keyword evidence="4" id="KW-0175">Coiled coil</keyword>
<dbReference type="Gene3D" id="3.30.160.60">
    <property type="entry name" value="Classic Zinc Finger"/>
    <property type="match status" value="1"/>
</dbReference>
<dbReference type="InterPro" id="IPR000315">
    <property type="entry name" value="Znf_B-box"/>
</dbReference>
<dbReference type="GO" id="GO:0043161">
    <property type="term" value="P:proteasome-mediated ubiquitin-dependent protein catabolic process"/>
    <property type="evidence" value="ECO:0007669"/>
    <property type="project" value="TreeGrafter"/>
</dbReference>
<keyword evidence="2" id="KW-0479">Metal-binding</keyword>
<keyword evidence="2" id="KW-0863">Zinc-finger</keyword>
<accession>A0AAE2D846</accession>
<keyword evidence="7" id="KW-1185">Reference proteome</keyword>
<evidence type="ECO:0000313" key="7">
    <source>
        <dbReference type="Proteomes" id="UP001292079"/>
    </source>
</evidence>
<organism evidence="6 7">
    <name type="scientific">Schistosoma mekongi</name>
    <name type="common">Parasitic worm</name>
    <dbReference type="NCBI Taxonomy" id="38744"/>
    <lineage>
        <taxon>Eukaryota</taxon>
        <taxon>Metazoa</taxon>
        <taxon>Spiralia</taxon>
        <taxon>Lophotrochozoa</taxon>
        <taxon>Platyhelminthes</taxon>
        <taxon>Trematoda</taxon>
        <taxon>Digenea</taxon>
        <taxon>Strigeidida</taxon>
        <taxon>Schistosomatoidea</taxon>
        <taxon>Schistosomatidae</taxon>
        <taxon>Schistosoma</taxon>
    </lineage>
</organism>
<keyword evidence="2" id="KW-0862">Zinc</keyword>
<dbReference type="PROSITE" id="PS51125">
    <property type="entry name" value="NHL"/>
    <property type="match status" value="1"/>
</dbReference>
<feature type="repeat" description="NHL" evidence="3">
    <location>
        <begin position="443"/>
        <end position="472"/>
    </location>
</feature>
<gene>
    <name evidence="6" type="ORF">MN116_002958</name>
</gene>
<dbReference type="PANTHER" id="PTHR24104:SF25">
    <property type="entry name" value="PROTEIN LIN-41"/>
    <property type="match status" value="1"/>
</dbReference>
<evidence type="ECO:0000256" key="2">
    <source>
        <dbReference type="PROSITE-ProRule" id="PRU00024"/>
    </source>
</evidence>
<dbReference type="GO" id="GO:0061630">
    <property type="term" value="F:ubiquitin protein ligase activity"/>
    <property type="evidence" value="ECO:0007669"/>
    <property type="project" value="TreeGrafter"/>
</dbReference>
<evidence type="ECO:0000256" key="4">
    <source>
        <dbReference type="SAM" id="Coils"/>
    </source>
</evidence>
<dbReference type="Gene3D" id="2.120.10.30">
    <property type="entry name" value="TolB, C-terminal domain"/>
    <property type="match status" value="1"/>
</dbReference>
<dbReference type="PROSITE" id="PS50119">
    <property type="entry name" value="ZF_BBOX"/>
    <property type="match status" value="1"/>
</dbReference>
<dbReference type="GO" id="GO:0008270">
    <property type="term" value="F:zinc ion binding"/>
    <property type="evidence" value="ECO:0007669"/>
    <property type="project" value="UniProtKB-KW"/>
</dbReference>